<keyword evidence="2" id="KW-0813">Transport</keyword>
<dbReference type="PANTHER" id="PTHR43791">
    <property type="entry name" value="PERMEASE-RELATED"/>
    <property type="match status" value="1"/>
</dbReference>
<protein>
    <submittedName>
        <fullName evidence="11">Pantothenate transporter, putative</fullName>
    </submittedName>
</protein>
<dbReference type="PROSITE" id="PS50850">
    <property type="entry name" value="MFS"/>
    <property type="match status" value="1"/>
</dbReference>
<feature type="transmembrane region" description="Helical" evidence="9">
    <location>
        <begin position="365"/>
        <end position="385"/>
    </location>
</feature>
<dbReference type="PANTHER" id="PTHR43791:SF37">
    <property type="entry name" value="MAJOR FACILITATOR SUPERFAMILY (MFS) PROFILE DOMAIN-CONTAINING PROTEIN"/>
    <property type="match status" value="1"/>
</dbReference>
<feature type="transmembrane region" description="Helical" evidence="9">
    <location>
        <begin position="223"/>
        <end position="245"/>
    </location>
</feature>
<dbReference type="GO" id="GO:0022857">
    <property type="term" value="F:transmembrane transporter activity"/>
    <property type="evidence" value="ECO:0007669"/>
    <property type="project" value="InterPro"/>
</dbReference>
<feature type="transmembrane region" description="Helical" evidence="9">
    <location>
        <begin position="454"/>
        <end position="477"/>
    </location>
</feature>
<evidence type="ECO:0000313" key="11">
    <source>
        <dbReference type="EMBL" id="EEA28830.1"/>
    </source>
</evidence>
<dbReference type="InterPro" id="IPR020846">
    <property type="entry name" value="MFS_dom"/>
</dbReference>
<dbReference type="Gene3D" id="1.20.1250.20">
    <property type="entry name" value="MFS general substrate transporter like domains"/>
    <property type="match status" value="2"/>
</dbReference>
<evidence type="ECO:0000256" key="8">
    <source>
        <dbReference type="SAM" id="MobiDB-lite"/>
    </source>
</evidence>
<dbReference type="VEuPathDB" id="FungiDB:PMAA_036230"/>
<comment type="subcellular location">
    <subcellularLocation>
        <location evidence="1">Cell membrane</location>
        <topology evidence="1">Multi-pass membrane protein</topology>
    </subcellularLocation>
</comment>
<feature type="domain" description="Major facilitator superfamily (MFS) profile" evidence="10">
    <location>
        <begin position="63"/>
        <end position="483"/>
    </location>
</feature>
<evidence type="ECO:0000259" key="10">
    <source>
        <dbReference type="PROSITE" id="PS50850"/>
    </source>
</evidence>
<dbReference type="FunFam" id="1.20.1250.20:FF:000065">
    <property type="entry name" value="Putative MFS pantothenate transporter"/>
    <property type="match status" value="1"/>
</dbReference>
<dbReference type="SUPFAM" id="SSF103473">
    <property type="entry name" value="MFS general substrate transporter"/>
    <property type="match status" value="1"/>
</dbReference>
<evidence type="ECO:0000256" key="5">
    <source>
        <dbReference type="ARBA" id="ARBA00022989"/>
    </source>
</evidence>
<keyword evidence="4 9" id="KW-0812">Transmembrane</keyword>
<dbReference type="PhylomeDB" id="B6Q878"/>
<dbReference type="OrthoDB" id="3639251at2759"/>
<dbReference type="Proteomes" id="UP000001294">
    <property type="component" value="Unassembled WGS sequence"/>
</dbReference>
<comment type="similarity">
    <text evidence="7">Belongs to the major facilitator superfamily. Allantoate permease family.</text>
</comment>
<sequence length="503" mass="56432">MSSSTLKETSAVAETHTLSETQSLPDDTPRKGSFFNTVRRYIWDDPNKSPKEKWFLFKLDIFLLTISCLGYFSKNLDQANVSNAYVSGMSEALKMEGNELTYAGNVFTAGYVLGQLPAVILVTRIRPSILIPTLEIFWSIFTFCSAAVKTTSQLYAIRFLLAICEGTYFPTVVYIIGSWYTKSERGKRMTIFYATASFAGMFSGYLQAGAYKGLNGVLGHAGWQWLFIVCGIISLPIGIAGYFFYPDFPETTRAFYISKDEAEWAQKRLIADGMKPLGASPWDRTKISRIMKQWQFWVLPLGYFLVQGSYPIQQPAFALWLKSTGHSVYQINVWPTGQYAVGVVTQLLAGIISDSPIFRGKRWQTLIAMQVPTIFGCIVLAVWDVPVGLKYAAYYLTFTAAGVPGIYYAWFSDLIPHDHEMRGFVIAASNMFSYIQSIWWTLTVWRTVLSPRFHAAFIGAASLGVGLCILTVVLQFLEKHDTKKRALVDEGTSDEEIARADNT</sequence>
<feature type="transmembrane region" description="Helical" evidence="9">
    <location>
        <begin position="154"/>
        <end position="179"/>
    </location>
</feature>
<dbReference type="Pfam" id="PF07690">
    <property type="entry name" value="MFS_1"/>
    <property type="match status" value="1"/>
</dbReference>
<feature type="transmembrane region" description="Helical" evidence="9">
    <location>
        <begin position="129"/>
        <end position="148"/>
    </location>
</feature>
<organism evidence="11 12">
    <name type="scientific">Talaromyces marneffei (strain ATCC 18224 / CBS 334.59 / QM 7333)</name>
    <name type="common">Penicillium marneffei</name>
    <dbReference type="NCBI Taxonomy" id="441960"/>
    <lineage>
        <taxon>Eukaryota</taxon>
        <taxon>Fungi</taxon>
        <taxon>Dikarya</taxon>
        <taxon>Ascomycota</taxon>
        <taxon>Pezizomycotina</taxon>
        <taxon>Eurotiomycetes</taxon>
        <taxon>Eurotiomycetidae</taxon>
        <taxon>Eurotiales</taxon>
        <taxon>Trichocomaceae</taxon>
        <taxon>Talaromyces</taxon>
        <taxon>Talaromyces sect. Talaromyces</taxon>
    </lineage>
</organism>
<evidence type="ECO:0000313" key="12">
    <source>
        <dbReference type="Proteomes" id="UP000001294"/>
    </source>
</evidence>
<dbReference type="HOGENOM" id="CLU_001265_4_2_1"/>
<feature type="transmembrane region" description="Helical" evidence="9">
    <location>
        <begin position="333"/>
        <end position="353"/>
    </location>
</feature>
<keyword evidence="5 9" id="KW-1133">Transmembrane helix</keyword>
<keyword evidence="12" id="KW-1185">Reference proteome</keyword>
<gene>
    <name evidence="11" type="ORF">PMAA_036230</name>
</gene>
<evidence type="ECO:0000256" key="4">
    <source>
        <dbReference type="ARBA" id="ARBA00022692"/>
    </source>
</evidence>
<evidence type="ECO:0000256" key="3">
    <source>
        <dbReference type="ARBA" id="ARBA00022475"/>
    </source>
</evidence>
<dbReference type="FunFam" id="1.20.1250.20:FF:000386">
    <property type="entry name" value="MFS general substrate transporter"/>
    <property type="match status" value="1"/>
</dbReference>
<evidence type="ECO:0000256" key="2">
    <source>
        <dbReference type="ARBA" id="ARBA00022448"/>
    </source>
</evidence>
<accession>B6Q878</accession>
<evidence type="ECO:0000256" key="9">
    <source>
        <dbReference type="SAM" id="Phobius"/>
    </source>
</evidence>
<feature type="region of interest" description="Disordered" evidence="8">
    <location>
        <begin position="1"/>
        <end position="30"/>
    </location>
</feature>
<name>B6Q878_TALMQ</name>
<feature type="transmembrane region" description="Helical" evidence="9">
    <location>
        <begin position="191"/>
        <end position="211"/>
    </location>
</feature>
<evidence type="ECO:0000256" key="7">
    <source>
        <dbReference type="ARBA" id="ARBA00037968"/>
    </source>
</evidence>
<evidence type="ECO:0000256" key="6">
    <source>
        <dbReference type="ARBA" id="ARBA00023136"/>
    </source>
</evidence>
<keyword evidence="6 9" id="KW-0472">Membrane</keyword>
<feature type="compositionally biased region" description="Polar residues" evidence="8">
    <location>
        <begin position="16"/>
        <end position="25"/>
    </location>
</feature>
<feature type="transmembrane region" description="Helical" evidence="9">
    <location>
        <begin position="294"/>
        <end position="313"/>
    </location>
</feature>
<dbReference type="GO" id="GO:0005886">
    <property type="term" value="C:plasma membrane"/>
    <property type="evidence" value="ECO:0007669"/>
    <property type="project" value="UniProtKB-SubCell"/>
</dbReference>
<proteinExistence type="inferred from homology"/>
<feature type="transmembrane region" description="Helical" evidence="9">
    <location>
        <begin position="423"/>
        <end position="442"/>
    </location>
</feature>
<feature type="transmembrane region" description="Helical" evidence="9">
    <location>
        <begin position="391"/>
        <end position="411"/>
    </location>
</feature>
<dbReference type="EMBL" id="DS995899">
    <property type="protein sequence ID" value="EEA28830.1"/>
    <property type="molecule type" value="Genomic_DNA"/>
</dbReference>
<dbReference type="InterPro" id="IPR011701">
    <property type="entry name" value="MFS"/>
</dbReference>
<dbReference type="InterPro" id="IPR036259">
    <property type="entry name" value="MFS_trans_sf"/>
</dbReference>
<feature type="transmembrane region" description="Helical" evidence="9">
    <location>
        <begin position="102"/>
        <end position="122"/>
    </location>
</feature>
<keyword evidence="3" id="KW-1003">Cell membrane</keyword>
<feature type="transmembrane region" description="Helical" evidence="9">
    <location>
        <begin position="55"/>
        <end position="73"/>
    </location>
</feature>
<reference evidence="12" key="1">
    <citation type="journal article" date="2015" name="Genome Announc.">
        <title>Genome sequence of the AIDS-associated pathogen Penicillium marneffei (ATCC18224) and its near taxonomic relative Talaromyces stipitatus (ATCC10500).</title>
        <authorList>
            <person name="Nierman W.C."/>
            <person name="Fedorova-Abrams N.D."/>
            <person name="Andrianopoulos A."/>
        </authorList>
    </citation>
    <scope>NUCLEOTIDE SEQUENCE [LARGE SCALE GENOMIC DNA]</scope>
    <source>
        <strain evidence="12">ATCC 18224 / CBS 334.59 / QM 7333</strain>
    </source>
</reference>
<evidence type="ECO:0000256" key="1">
    <source>
        <dbReference type="ARBA" id="ARBA00004651"/>
    </source>
</evidence>
<dbReference type="AlphaFoldDB" id="B6Q878"/>